<dbReference type="InterPro" id="IPR032675">
    <property type="entry name" value="LRR_dom_sf"/>
</dbReference>
<dbReference type="Proteomes" id="UP000472267">
    <property type="component" value="Chromosome 22"/>
</dbReference>
<organism evidence="2 3">
    <name type="scientific">Salarias fasciatus</name>
    <name type="common">Jewelled blenny</name>
    <name type="synonym">Blennius fasciatus</name>
    <dbReference type="NCBI Taxonomy" id="181472"/>
    <lineage>
        <taxon>Eukaryota</taxon>
        <taxon>Metazoa</taxon>
        <taxon>Chordata</taxon>
        <taxon>Craniata</taxon>
        <taxon>Vertebrata</taxon>
        <taxon>Euteleostomi</taxon>
        <taxon>Actinopterygii</taxon>
        <taxon>Neopterygii</taxon>
        <taxon>Teleostei</taxon>
        <taxon>Neoteleostei</taxon>
        <taxon>Acanthomorphata</taxon>
        <taxon>Ovalentaria</taxon>
        <taxon>Blenniimorphae</taxon>
        <taxon>Blenniiformes</taxon>
        <taxon>Blennioidei</taxon>
        <taxon>Blenniidae</taxon>
        <taxon>Salariinae</taxon>
        <taxon>Salarias</taxon>
    </lineage>
</organism>
<dbReference type="FunCoup" id="A0A672FK48">
    <property type="interactions" value="217"/>
</dbReference>
<dbReference type="InterPro" id="IPR001611">
    <property type="entry name" value="Leu-rich_rpt"/>
</dbReference>
<evidence type="ECO:0000313" key="2">
    <source>
        <dbReference type="Ensembl" id="ENSSFAP00005006307.1"/>
    </source>
</evidence>
<keyword evidence="1" id="KW-1133">Transmembrane helix</keyword>
<keyword evidence="1" id="KW-0812">Transmembrane</keyword>
<dbReference type="InParanoid" id="A0A672FK48"/>
<reference evidence="2" key="3">
    <citation type="submission" date="2025-09" db="UniProtKB">
        <authorList>
            <consortium name="Ensembl"/>
        </authorList>
    </citation>
    <scope>IDENTIFICATION</scope>
</reference>
<dbReference type="Gene3D" id="3.80.10.10">
    <property type="entry name" value="Ribonuclease Inhibitor"/>
    <property type="match status" value="1"/>
</dbReference>
<dbReference type="InterPro" id="IPR053040">
    <property type="entry name" value="LRR-containing_protein_71"/>
</dbReference>
<dbReference type="Pfam" id="PF13516">
    <property type="entry name" value="LRR_6"/>
    <property type="match status" value="3"/>
</dbReference>
<dbReference type="OMA" id="RANCLAQ"/>
<dbReference type="SUPFAM" id="SSF52047">
    <property type="entry name" value="RNI-like"/>
    <property type="match status" value="1"/>
</dbReference>
<keyword evidence="1" id="KW-0472">Membrane</keyword>
<dbReference type="PANTHER" id="PTHR46984">
    <property type="entry name" value="LEUCINE-RICH REPEAT-CONTAINING PROTEIN 71"/>
    <property type="match status" value="1"/>
</dbReference>
<dbReference type="PANTHER" id="PTHR46984:SF1">
    <property type="entry name" value="LEUCINE-RICH REPEAT-CONTAINING PROTEIN 71"/>
    <property type="match status" value="1"/>
</dbReference>
<evidence type="ECO:0000256" key="1">
    <source>
        <dbReference type="SAM" id="Phobius"/>
    </source>
</evidence>
<dbReference type="Ensembl" id="ENSSFAT00005006631.1">
    <property type="protein sequence ID" value="ENSSFAP00005006307.1"/>
    <property type="gene ID" value="ENSSFAG00005003835.1"/>
</dbReference>
<protein>
    <submittedName>
        <fullName evidence="2">Si:ch211-81a5.5</fullName>
    </submittedName>
</protein>
<feature type="transmembrane region" description="Helical" evidence="1">
    <location>
        <begin position="351"/>
        <end position="372"/>
    </location>
</feature>
<proteinExistence type="predicted"/>
<dbReference type="AlphaFoldDB" id="A0A672FK48"/>
<sequence>MSRKRQNKEKANAEEEALKNTDEYRCSGNVEEDFPALCALLCIKDVPAVSVKQPASAEGVEKDTGKTDPPRVEVMLENEGPLSAKRIKISGWKVNEQIFQVLLKMLPSVSQLCHCFVSCLFWQAGLTDPMVIALMNAVSLCSSLRVVMLEGNTLPEQSYHHLLSEDSPLAHLSLRNNRIGDEGARLIGSALSTATSTNKNLLSLSLAFNSIADEGASHIAQGLRLNRTLCFLSLSNNQIGDSGAARLAEVLGEFALTHEEVVERRKLLLQRTQSVSGRKPSFSVGSDIPPSEQTEVDTVNPLLDPSLYHRDGQLFLPGNSTLTSLNLAGQTPLLSQLTRSNRSIPTTQVTILNILHILFNLSLTYYVVFFFLKKRSHAFKPILQTKTQFRSLHIRNLRNVQAQTFA</sequence>
<reference evidence="2" key="1">
    <citation type="submission" date="2019-06" db="EMBL/GenBank/DDBJ databases">
        <authorList>
            <consortium name="Wellcome Sanger Institute Data Sharing"/>
        </authorList>
    </citation>
    <scope>NUCLEOTIDE SEQUENCE [LARGE SCALE GENOMIC DNA]</scope>
</reference>
<evidence type="ECO:0000313" key="3">
    <source>
        <dbReference type="Proteomes" id="UP000472267"/>
    </source>
</evidence>
<accession>A0A672FK48</accession>
<reference evidence="2" key="2">
    <citation type="submission" date="2025-08" db="UniProtKB">
        <authorList>
            <consortium name="Ensembl"/>
        </authorList>
    </citation>
    <scope>IDENTIFICATION</scope>
</reference>
<dbReference type="SMART" id="SM00368">
    <property type="entry name" value="LRR_RI"/>
    <property type="match status" value="3"/>
</dbReference>
<name>A0A672FK48_SALFA</name>
<keyword evidence="3" id="KW-1185">Reference proteome</keyword>